<organism evidence="9 10">
    <name type="scientific">Pinctada imbricata</name>
    <name type="common">Atlantic pearl-oyster</name>
    <name type="synonym">Pinctada martensii</name>
    <dbReference type="NCBI Taxonomy" id="66713"/>
    <lineage>
        <taxon>Eukaryota</taxon>
        <taxon>Metazoa</taxon>
        <taxon>Spiralia</taxon>
        <taxon>Lophotrochozoa</taxon>
        <taxon>Mollusca</taxon>
        <taxon>Bivalvia</taxon>
        <taxon>Autobranchia</taxon>
        <taxon>Pteriomorphia</taxon>
        <taxon>Pterioida</taxon>
        <taxon>Pterioidea</taxon>
        <taxon>Pteriidae</taxon>
        <taxon>Pinctada</taxon>
    </lineage>
</organism>
<accession>A0AA88YRP2</accession>
<dbReference type="EMBL" id="VSWD01000004">
    <property type="protein sequence ID" value="KAK3105447.1"/>
    <property type="molecule type" value="Genomic_DNA"/>
</dbReference>
<evidence type="ECO:0000313" key="9">
    <source>
        <dbReference type="EMBL" id="KAK3105447.1"/>
    </source>
</evidence>
<feature type="region of interest" description="Disordered" evidence="7">
    <location>
        <begin position="912"/>
        <end position="957"/>
    </location>
</feature>
<dbReference type="Pfam" id="PF01661">
    <property type="entry name" value="Macro"/>
    <property type="match status" value="1"/>
</dbReference>
<feature type="coiled-coil region" evidence="6">
    <location>
        <begin position="1176"/>
        <end position="1203"/>
    </location>
</feature>
<dbReference type="PROSITE" id="PS51154">
    <property type="entry name" value="MACRO"/>
    <property type="match status" value="1"/>
</dbReference>
<feature type="compositionally biased region" description="Polar residues" evidence="7">
    <location>
        <begin position="622"/>
        <end position="635"/>
    </location>
</feature>
<keyword evidence="5" id="KW-0539">Nucleus</keyword>
<dbReference type="GO" id="GO:0016757">
    <property type="term" value="F:glycosyltransferase activity"/>
    <property type="evidence" value="ECO:0007669"/>
    <property type="project" value="UniProtKB-KW"/>
</dbReference>
<name>A0AA88YRP2_PINIB</name>
<feature type="region of interest" description="Disordered" evidence="7">
    <location>
        <begin position="398"/>
        <end position="531"/>
    </location>
</feature>
<dbReference type="GO" id="GO:0010629">
    <property type="term" value="P:negative regulation of gene expression"/>
    <property type="evidence" value="ECO:0007669"/>
    <property type="project" value="TreeGrafter"/>
</dbReference>
<feature type="compositionally biased region" description="Basic and acidic residues" evidence="7">
    <location>
        <begin position="12"/>
        <end position="21"/>
    </location>
</feature>
<feature type="region of interest" description="Disordered" evidence="7">
    <location>
        <begin position="551"/>
        <end position="635"/>
    </location>
</feature>
<dbReference type="GO" id="GO:0005737">
    <property type="term" value="C:cytoplasm"/>
    <property type="evidence" value="ECO:0007669"/>
    <property type="project" value="TreeGrafter"/>
</dbReference>
<dbReference type="Proteomes" id="UP001186944">
    <property type="component" value="Unassembled WGS sequence"/>
</dbReference>
<keyword evidence="2" id="KW-0328">Glycosyltransferase</keyword>
<feature type="compositionally biased region" description="Polar residues" evidence="7">
    <location>
        <begin position="561"/>
        <end position="572"/>
    </location>
</feature>
<evidence type="ECO:0000256" key="6">
    <source>
        <dbReference type="SAM" id="Coils"/>
    </source>
</evidence>
<feature type="compositionally biased region" description="Basic and acidic residues" evidence="7">
    <location>
        <begin position="476"/>
        <end position="492"/>
    </location>
</feature>
<feature type="region of interest" description="Disordered" evidence="7">
    <location>
        <begin position="735"/>
        <end position="767"/>
    </location>
</feature>
<feature type="compositionally biased region" description="Polar residues" evidence="7">
    <location>
        <begin position="889"/>
        <end position="898"/>
    </location>
</feature>
<dbReference type="Gene3D" id="3.40.220.10">
    <property type="entry name" value="Leucine Aminopeptidase, subunit E, domain 1"/>
    <property type="match status" value="2"/>
</dbReference>
<dbReference type="InterPro" id="IPR043472">
    <property type="entry name" value="Macro_dom-like"/>
</dbReference>
<feature type="compositionally biased region" description="Basic and acidic residues" evidence="7">
    <location>
        <begin position="573"/>
        <end position="609"/>
    </location>
</feature>
<feature type="region of interest" description="Disordered" evidence="7">
    <location>
        <begin position="1"/>
        <end position="21"/>
    </location>
</feature>
<evidence type="ECO:0000256" key="2">
    <source>
        <dbReference type="ARBA" id="ARBA00022676"/>
    </source>
</evidence>
<feature type="compositionally biased region" description="Polar residues" evidence="7">
    <location>
        <begin position="683"/>
        <end position="710"/>
    </location>
</feature>
<reference evidence="9" key="1">
    <citation type="submission" date="2019-08" db="EMBL/GenBank/DDBJ databases">
        <title>The improved chromosome-level genome for the pearl oyster Pinctada fucata martensii using PacBio sequencing and Hi-C.</title>
        <authorList>
            <person name="Zheng Z."/>
        </authorList>
    </citation>
    <scope>NUCLEOTIDE SEQUENCE</scope>
    <source>
        <strain evidence="9">ZZ-2019</strain>
        <tissue evidence="9">Adductor muscle</tissue>
    </source>
</reference>
<evidence type="ECO:0000259" key="8">
    <source>
        <dbReference type="PROSITE" id="PS51154"/>
    </source>
</evidence>
<dbReference type="InterPro" id="IPR052056">
    <property type="entry name" value="Mono-ARTD/PARP"/>
</dbReference>
<dbReference type="PANTHER" id="PTHR14453:SF67">
    <property type="entry name" value="POLY [ADP-RIBOSE] POLYMERASE"/>
    <property type="match status" value="1"/>
</dbReference>
<dbReference type="SUPFAM" id="SSF52949">
    <property type="entry name" value="Macro domain-like"/>
    <property type="match status" value="2"/>
</dbReference>
<dbReference type="SMART" id="SM00506">
    <property type="entry name" value="A1pp"/>
    <property type="match status" value="1"/>
</dbReference>
<feature type="region of interest" description="Disordered" evidence="7">
    <location>
        <begin position="877"/>
        <end position="898"/>
    </location>
</feature>
<proteinExistence type="predicted"/>
<dbReference type="PANTHER" id="PTHR14453">
    <property type="entry name" value="PARP/ZINC FINGER CCCH TYPE DOMAIN CONTAINING PROTEIN"/>
    <property type="match status" value="1"/>
</dbReference>
<sequence length="1786" mass="198690">MAEGGPKTVETSNEKNYHSDFGLVRKEDRSNLADNDSAGLDYENDLIEYILSGRLGGIRDPAVPPNHVLGLAEKEETEGLMAMDTSILIKPWDRTAVKLVVKQPLDDKPNFVTLDYDAEPFCIQYLVHCGRDILHQLADKAGCKLKVQPNCLEFWLVKDPAQTDVQAIRRQLTKGLKENVNRSDLEGHHLYARDEHDIQTKFLAQIEENPPRQIKAKEGVLLRKYDKPDVFVLVGKKEVIEETYQILNDFLKKAKRNKEKVIKMDGAKAEMVERLNLLEVLNSQLEDKNIKCRLEGQMIICEGQPKFLENCEEMFDLLYQNIRKEELCLKSEDLPVIRISDCEIEEFVMKGLKDSGIECLVHVLSGSLVLYAWKDDMIRKGKENIKECLIALRQQGEGNNAEGSNVTQKSQHTSGIHGNPNTIQKTEESSFSSDSAKFCSNPAIASSSKENSPAVHSANITSSKQQNEMDGSYQTKPREEMATGHHGDKDVMAKGVSDDTQENKNGGLKSSEAVLSEDSKKPRKRLNSHGYLETDIDMTGEVNVGLARSKSNVSPGHMVSSPMNNANMSSKLNTEKDHMKDKKEKMKKERSATKNEEIRAAEADLHPGNEDEEKHDDPSADIGSQENVNTPNVQVGENVRVPLLENDESIHKESGIVAGGNTLHRNLLAVDVLKDEGDGTAGLNDQSNGSKAVRSSSMPVNTQGQDFSNTDGDDDLLLHKDGVNPLQKVENKTKDMNHRDTAASGSISSAKVKTDTDSGNNMSGGNKTTYLSMRDTMGYKAEENGQIHSAGIDSKDSSENNLKPVETLQTLVDANDAEKVVGENSLHKESTKSILRTDSQHEVMNKGIANEKSRKDTGAQPMEKLLMAPTCQEMIRTSEPSEREGLPTPASNFDSVSESLPREMKNQDQIGHMNGEKYSSNVPSPGKKRHHPQSSGKQLEPNSEIEGEEQNNTRTELAKSTLIEKQYDMDIFWFKLLEMESVRTEITERLKSRLEAGSHISWHTAVENERCMLYITTSSVENCEKCRTIVMEEMLVEFVYSRKEVLSVRASLDELKTTCAIIEEGFVDLFYIGCLDIDSEKIQQIMNLSNKDQNNQKEDVKIATDTKDCVAKRTRSKMKETKTEGKLSKHASKSEHHIQFAADILDFLKFHDKDTLKSLQEKFKVEIQFTSSGICLQGYAKHVEEAKTEMEKARKKILSEEVKCEDHVQGDLSQEDIGNIIQKTKESCKEPVEVSCIGLDKTEPSYYCTWYSDQCKLILIVTFGRVENTKADAMVFPCSSDLNPVGTKAWDIIRKGGVSNILDSIKQIKDKKRIFTSEVLKHCEILLSEQTGNLDLQNLIFARIPAWTNESSIDAKGLDGLCKELLKVINEQGLRRVVVPVDISSDFVYEEFSKFLAYSLWNKSMKELKHQAEIHFCVSTKEKAEILRRSCNANVGSKEDNVSAIIHYVGIEMLDGDDVSLSDREVSHTCVKLHKGSLVDMDSEVDVIVNSTNTDLILNRGFVSGSLLKKAGESIQSECNKMSPIGIGEVVPSGAGYMKCKEIYHGVLLSSWIPAGNFSLHVMRCVMLKCLLKAENSGYTSIAFPALGTGKLGYPWHNVAETMFDVVDEYFNVVPSSCIKMVYFVLQSQDENTIRAFEFKEKVREAKTLNTEEPKGRDVCDDGGRDVCDDGGREVCDDGGRDVCDDGGRDVCDDGGRDVCDDGGRDVCDDGGRDVCDDGGRDVCDDGGRDVCDDGGCDVCDDGGRDVCDDGVCNQIDIGVYKEGNGDVVKRILRVILVVLDVVKSI</sequence>
<evidence type="ECO:0000256" key="3">
    <source>
        <dbReference type="ARBA" id="ARBA00022679"/>
    </source>
</evidence>
<feature type="domain" description="Macro" evidence="8">
    <location>
        <begin position="1458"/>
        <end position="1643"/>
    </location>
</feature>
<feature type="compositionally biased region" description="Polar residues" evidence="7">
    <location>
        <begin position="458"/>
        <end position="475"/>
    </location>
</feature>
<dbReference type="GO" id="GO:0003714">
    <property type="term" value="F:transcription corepressor activity"/>
    <property type="evidence" value="ECO:0007669"/>
    <property type="project" value="TreeGrafter"/>
</dbReference>
<gene>
    <name evidence="9" type="ORF">FSP39_025427</name>
</gene>
<comment type="subcellular location">
    <subcellularLocation>
        <location evidence="1">Nucleus</location>
    </subcellularLocation>
</comment>
<evidence type="ECO:0000256" key="4">
    <source>
        <dbReference type="ARBA" id="ARBA00023027"/>
    </source>
</evidence>
<evidence type="ECO:0000256" key="5">
    <source>
        <dbReference type="ARBA" id="ARBA00023242"/>
    </source>
</evidence>
<feature type="compositionally biased region" description="Polar residues" evidence="7">
    <location>
        <begin position="398"/>
        <end position="424"/>
    </location>
</feature>
<feature type="compositionally biased region" description="Polar residues" evidence="7">
    <location>
        <begin position="743"/>
        <end position="767"/>
    </location>
</feature>
<keyword evidence="10" id="KW-1185">Reference proteome</keyword>
<evidence type="ECO:0000256" key="1">
    <source>
        <dbReference type="ARBA" id="ARBA00004123"/>
    </source>
</evidence>
<evidence type="ECO:0000256" key="7">
    <source>
        <dbReference type="SAM" id="MobiDB-lite"/>
    </source>
</evidence>
<feature type="region of interest" description="Disordered" evidence="7">
    <location>
        <begin position="679"/>
        <end position="712"/>
    </location>
</feature>
<keyword evidence="6" id="KW-0175">Coiled coil</keyword>
<feature type="compositionally biased region" description="Low complexity" evidence="7">
    <location>
        <begin position="429"/>
        <end position="440"/>
    </location>
</feature>
<keyword evidence="4" id="KW-0520">NAD</keyword>
<protein>
    <recommendedName>
        <fullName evidence="8">Macro domain-containing protein</fullName>
    </recommendedName>
</protein>
<comment type="caution">
    <text evidence="9">The sequence shown here is derived from an EMBL/GenBank/DDBJ whole genome shotgun (WGS) entry which is preliminary data.</text>
</comment>
<keyword evidence="3" id="KW-0808">Transferase</keyword>
<dbReference type="InterPro" id="IPR002589">
    <property type="entry name" value="Macro_dom"/>
</dbReference>
<evidence type="ECO:0000313" key="10">
    <source>
        <dbReference type="Proteomes" id="UP001186944"/>
    </source>
</evidence>
<dbReference type="GO" id="GO:0005634">
    <property type="term" value="C:nucleus"/>
    <property type="evidence" value="ECO:0007669"/>
    <property type="project" value="UniProtKB-SubCell"/>
</dbReference>